<dbReference type="GO" id="GO:0048935">
    <property type="term" value="P:peripheral nervous system neuron development"/>
    <property type="evidence" value="ECO:0007669"/>
    <property type="project" value="UniProtKB-ARBA"/>
</dbReference>
<dbReference type="AlphaFoldDB" id="A0A1D2MI84"/>
<dbReference type="InterPro" id="IPR033926">
    <property type="entry name" value="IPT_NFkappaB"/>
</dbReference>
<dbReference type="GO" id="GO:0033554">
    <property type="term" value="P:cellular response to stress"/>
    <property type="evidence" value="ECO:0007669"/>
    <property type="project" value="TreeGrafter"/>
</dbReference>
<dbReference type="Gene3D" id="2.60.40.10">
    <property type="entry name" value="Immunoglobulins"/>
    <property type="match status" value="1"/>
</dbReference>
<evidence type="ECO:0000313" key="3">
    <source>
        <dbReference type="Proteomes" id="UP000094527"/>
    </source>
</evidence>
<dbReference type="Pfam" id="PF16179">
    <property type="entry name" value="RHD_dimer"/>
    <property type="match status" value="1"/>
</dbReference>
<dbReference type="InterPro" id="IPR037059">
    <property type="entry name" value="RHD_DNA_bind_dom_sf"/>
</dbReference>
<dbReference type="GO" id="GO:0045087">
    <property type="term" value="P:innate immune response"/>
    <property type="evidence" value="ECO:0007669"/>
    <property type="project" value="TreeGrafter"/>
</dbReference>
<dbReference type="GO" id="GO:0008063">
    <property type="term" value="P:Toll signaling pathway"/>
    <property type="evidence" value="ECO:0007669"/>
    <property type="project" value="UniProtKB-ARBA"/>
</dbReference>
<organism evidence="2 3">
    <name type="scientific">Orchesella cincta</name>
    <name type="common">Springtail</name>
    <name type="synonym">Podura cincta</name>
    <dbReference type="NCBI Taxonomy" id="48709"/>
    <lineage>
        <taxon>Eukaryota</taxon>
        <taxon>Metazoa</taxon>
        <taxon>Ecdysozoa</taxon>
        <taxon>Arthropoda</taxon>
        <taxon>Hexapoda</taxon>
        <taxon>Collembola</taxon>
        <taxon>Entomobryomorpha</taxon>
        <taxon>Entomobryoidea</taxon>
        <taxon>Orchesellidae</taxon>
        <taxon>Orchesellinae</taxon>
        <taxon>Orchesella</taxon>
    </lineage>
</organism>
<dbReference type="Pfam" id="PF00554">
    <property type="entry name" value="RHD_DNA_bind"/>
    <property type="match status" value="1"/>
</dbReference>
<dbReference type="GO" id="GO:0002225">
    <property type="term" value="P:positive regulation of antimicrobial peptide production"/>
    <property type="evidence" value="ECO:0007669"/>
    <property type="project" value="UniProtKB-ARBA"/>
</dbReference>
<dbReference type="SUPFAM" id="SSF49417">
    <property type="entry name" value="p53-like transcription factors"/>
    <property type="match status" value="1"/>
</dbReference>
<dbReference type="PANTHER" id="PTHR24169:SF25">
    <property type="entry name" value="DORSAL-RELATED IMMUNITY FACTOR DIF-RELATED"/>
    <property type="match status" value="1"/>
</dbReference>
<reference evidence="2 3" key="1">
    <citation type="journal article" date="2016" name="Genome Biol. Evol.">
        <title>Gene Family Evolution Reflects Adaptation to Soil Environmental Stressors in the Genome of the Collembolan Orchesella cincta.</title>
        <authorList>
            <person name="Faddeeva-Vakhrusheva A."/>
            <person name="Derks M.F."/>
            <person name="Anvar S.Y."/>
            <person name="Agamennone V."/>
            <person name="Suring W."/>
            <person name="Smit S."/>
            <person name="van Straalen N.M."/>
            <person name="Roelofs D."/>
        </authorList>
    </citation>
    <scope>NUCLEOTIDE SEQUENCE [LARGE SCALE GENOMIC DNA]</scope>
    <source>
        <tissue evidence="2">Mixed pool</tissue>
    </source>
</reference>
<sequence length="325" mass="36312">MAASSTSSVIGSQDATLQRNVFVKIVEEPASKALRFRYLTLLIYRGYHGFLSRIICPGGGSQGSRSGGGSCVTVDPPYRPHPHNLVGKEGCKKGVCTMEIANEDMTCEFSNLGIQCVKKKDIEDSLKIREEIRVDPFRTGFQHKTQPGSIDLNSVRLCFQVFLEGPERGQFKVPLKPVVSEPIYDKKAINDLTIMKLSDCTSPVMGNKEIILLCDKVSKDDIEIRFYEEHEENGSIVWESFGDFQPSDVHKQYAICFRTPQYHNLEITCPARVFVQLRCPSKDTTSAPRPFQYIPLLTSGTCKRKWNLLSFSSAYGSYMSAAAPA</sequence>
<evidence type="ECO:0000313" key="2">
    <source>
        <dbReference type="EMBL" id="ODM92631.1"/>
    </source>
</evidence>
<dbReference type="Gene3D" id="2.60.40.340">
    <property type="entry name" value="Rel homology domain (RHD), DNA-binding domain"/>
    <property type="match status" value="1"/>
</dbReference>
<keyword evidence="3" id="KW-1185">Reference proteome</keyword>
<dbReference type="PRINTS" id="PR00057">
    <property type="entry name" value="NFKBTNSCPFCT"/>
</dbReference>
<feature type="domain" description="RHD" evidence="1">
    <location>
        <begin position="72"/>
        <end position="190"/>
    </location>
</feature>
<dbReference type="InterPro" id="IPR032397">
    <property type="entry name" value="RHD_dimer"/>
</dbReference>
<dbReference type="STRING" id="48709.A0A1D2MI84"/>
<accession>A0A1D2MI84</accession>
<protein>
    <submittedName>
        <fullName evidence="2">Embryonic polarity protein dorsal</fullName>
    </submittedName>
</protein>
<dbReference type="PANTHER" id="PTHR24169">
    <property type="entry name" value="NUCLEAR FACTOR NF-KAPPA-B PROTEIN"/>
    <property type="match status" value="1"/>
</dbReference>
<dbReference type="GO" id="GO:0000978">
    <property type="term" value="F:RNA polymerase II cis-regulatory region sequence-specific DNA binding"/>
    <property type="evidence" value="ECO:0007669"/>
    <property type="project" value="TreeGrafter"/>
</dbReference>
<dbReference type="FunFam" id="2.60.40.10:FF:000046">
    <property type="entry name" value="Nuclear factor NF-kappa-B p105 subunit"/>
    <property type="match status" value="1"/>
</dbReference>
<dbReference type="Proteomes" id="UP000094527">
    <property type="component" value="Unassembled WGS sequence"/>
</dbReference>
<dbReference type="GO" id="GO:0045944">
    <property type="term" value="P:positive regulation of transcription by RNA polymerase II"/>
    <property type="evidence" value="ECO:0007669"/>
    <property type="project" value="TreeGrafter"/>
</dbReference>
<dbReference type="GO" id="GO:0005654">
    <property type="term" value="C:nucleoplasm"/>
    <property type="evidence" value="ECO:0007669"/>
    <property type="project" value="UniProtKB-ARBA"/>
</dbReference>
<dbReference type="InterPro" id="IPR008967">
    <property type="entry name" value="p53-like_TF_DNA-bd_sf"/>
</dbReference>
<dbReference type="SUPFAM" id="SSF81296">
    <property type="entry name" value="E set domains"/>
    <property type="match status" value="1"/>
</dbReference>
<dbReference type="GO" id="GO:0000981">
    <property type="term" value="F:DNA-binding transcription factor activity, RNA polymerase II-specific"/>
    <property type="evidence" value="ECO:0007669"/>
    <property type="project" value="TreeGrafter"/>
</dbReference>
<dbReference type="EMBL" id="LJIJ01001181">
    <property type="protein sequence ID" value="ODM92631.1"/>
    <property type="molecule type" value="Genomic_DNA"/>
</dbReference>
<dbReference type="InterPro" id="IPR002909">
    <property type="entry name" value="IPT_dom"/>
</dbReference>
<dbReference type="InterPro" id="IPR014756">
    <property type="entry name" value="Ig_E-set"/>
</dbReference>
<dbReference type="GO" id="GO:0035206">
    <property type="term" value="P:regulation of hemocyte proliferation"/>
    <property type="evidence" value="ECO:0007669"/>
    <property type="project" value="UniProtKB-ARBA"/>
</dbReference>
<gene>
    <name evidence="2" type="ORF">Ocin01_14052</name>
</gene>
<dbReference type="PROSITE" id="PS50254">
    <property type="entry name" value="REL_2"/>
    <property type="match status" value="1"/>
</dbReference>
<evidence type="ECO:0000259" key="1">
    <source>
        <dbReference type="PROSITE" id="PS50254"/>
    </source>
</evidence>
<dbReference type="InterPro" id="IPR011539">
    <property type="entry name" value="RHD_DNA_bind_dom"/>
</dbReference>
<proteinExistence type="predicted"/>
<dbReference type="GO" id="GO:0034097">
    <property type="term" value="P:response to cytokine"/>
    <property type="evidence" value="ECO:0007669"/>
    <property type="project" value="TreeGrafter"/>
</dbReference>
<dbReference type="OrthoDB" id="7881762at2759"/>
<dbReference type="InterPro" id="IPR013783">
    <property type="entry name" value="Ig-like_fold"/>
</dbReference>
<dbReference type="GO" id="GO:0038061">
    <property type="term" value="P:non-canonical NF-kappaB signal transduction"/>
    <property type="evidence" value="ECO:0007669"/>
    <property type="project" value="TreeGrafter"/>
</dbReference>
<dbReference type="InterPro" id="IPR000451">
    <property type="entry name" value="NFkB/Dor"/>
</dbReference>
<dbReference type="OMA" id="MEIANED"/>
<dbReference type="SMART" id="SM00429">
    <property type="entry name" value="IPT"/>
    <property type="match status" value="1"/>
</dbReference>
<dbReference type="CDD" id="cd01177">
    <property type="entry name" value="IPT_NFkappaB"/>
    <property type="match status" value="1"/>
</dbReference>
<dbReference type="GO" id="GO:0007249">
    <property type="term" value="P:canonical NF-kappaB signal transduction"/>
    <property type="evidence" value="ECO:0007669"/>
    <property type="project" value="UniProtKB-ARBA"/>
</dbReference>
<dbReference type="GO" id="GO:0005737">
    <property type="term" value="C:cytoplasm"/>
    <property type="evidence" value="ECO:0007669"/>
    <property type="project" value="InterPro"/>
</dbReference>
<comment type="caution">
    <text evidence="2">The sequence shown here is derived from an EMBL/GenBank/DDBJ whole genome shotgun (WGS) entry which is preliminary data.</text>
</comment>
<name>A0A1D2MI84_ORCCI</name>